<evidence type="ECO:0000313" key="2">
    <source>
        <dbReference type="Proteomes" id="UP000235826"/>
    </source>
</evidence>
<keyword evidence="2" id="KW-1185">Reference proteome</keyword>
<dbReference type="KEGG" id="fek:C1H87_04340"/>
<dbReference type="AlphaFoldDB" id="A0A2K9PLQ1"/>
<gene>
    <name evidence="1" type="ORF">C1H87_04340</name>
</gene>
<protein>
    <submittedName>
        <fullName evidence="1">Uncharacterized protein</fullName>
    </submittedName>
</protein>
<dbReference type="EMBL" id="CP025791">
    <property type="protein sequence ID" value="AUP77982.1"/>
    <property type="molecule type" value="Genomic_DNA"/>
</dbReference>
<sequence length="142" mass="16662">MILNSTYKNKKNKQILDDIVGRAFSFFESIKMKGVGSKRMIIKDVSPNLKSYLNTVSTINYANIELRTKGILIYINKGLETFTWAIPYYQLVIYKINGSSIHAQGRFIHFSNNRTFKENKRFFAKMLDEKLKYDLAYNFNHI</sequence>
<dbReference type="RefSeq" id="WP_102754641.1">
    <property type="nucleotide sequence ID" value="NZ_CP025791.1"/>
</dbReference>
<accession>A0A2K9PLQ1</accession>
<dbReference type="OrthoDB" id="1436588at2"/>
<name>A0A2K9PLQ1_9FLAO</name>
<evidence type="ECO:0000313" key="1">
    <source>
        <dbReference type="EMBL" id="AUP77982.1"/>
    </source>
</evidence>
<reference evidence="1 2" key="1">
    <citation type="submission" date="2018-01" db="EMBL/GenBank/DDBJ databases">
        <title>Complete genome sequence of Flavivirga eckloniae ECD14 isolated from seaweed Ecklonia cava.</title>
        <authorList>
            <person name="Lee J.H."/>
            <person name="Baik K.S."/>
            <person name="Seong C.N."/>
        </authorList>
    </citation>
    <scope>NUCLEOTIDE SEQUENCE [LARGE SCALE GENOMIC DNA]</scope>
    <source>
        <strain evidence="1 2">ECD14</strain>
    </source>
</reference>
<dbReference type="Proteomes" id="UP000235826">
    <property type="component" value="Chromosome"/>
</dbReference>
<proteinExistence type="predicted"/>
<organism evidence="1 2">
    <name type="scientific">Flavivirga eckloniae</name>
    <dbReference type="NCBI Taxonomy" id="1803846"/>
    <lineage>
        <taxon>Bacteria</taxon>
        <taxon>Pseudomonadati</taxon>
        <taxon>Bacteroidota</taxon>
        <taxon>Flavobacteriia</taxon>
        <taxon>Flavobacteriales</taxon>
        <taxon>Flavobacteriaceae</taxon>
        <taxon>Flavivirga</taxon>
    </lineage>
</organism>